<dbReference type="InterPro" id="IPR036873">
    <property type="entry name" value="Rhodanese-like_dom_sf"/>
</dbReference>
<dbReference type="SUPFAM" id="SSF52821">
    <property type="entry name" value="Rhodanese/Cell cycle control phosphatase"/>
    <property type="match status" value="2"/>
</dbReference>
<dbReference type="PROSITE" id="PS50206">
    <property type="entry name" value="RHODANESE_3"/>
    <property type="match status" value="2"/>
</dbReference>
<dbReference type="InterPro" id="IPR051682">
    <property type="entry name" value="Mito_Persulfide_Diox"/>
</dbReference>
<keyword evidence="3" id="KW-0378">Hydrolase</keyword>
<dbReference type="SMART" id="SM00849">
    <property type="entry name" value="Lactamase_B"/>
    <property type="match status" value="1"/>
</dbReference>
<dbReference type="PANTHER" id="PTHR43084">
    <property type="entry name" value="PERSULFIDE DIOXYGENASE ETHE1"/>
    <property type="match status" value="1"/>
</dbReference>
<comment type="caution">
    <text evidence="3">The sequence shown here is derived from an EMBL/GenBank/DDBJ whole genome shotgun (WGS) entry which is preliminary data.</text>
</comment>
<gene>
    <name evidence="3" type="ORF">J1TS3_23970</name>
</gene>
<dbReference type="CDD" id="cd07724">
    <property type="entry name" value="POD-like_MBL-fold"/>
    <property type="match status" value="1"/>
</dbReference>
<dbReference type="EMBL" id="BOQT01000008">
    <property type="protein sequence ID" value="GIN21263.1"/>
    <property type="molecule type" value="Genomic_DNA"/>
</dbReference>
<organism evidence="3 4">
    <name type="scientific">Siminovitchia fordii</name>
    <dbReference type="NCBI Taxonomy" id="254759"/>
    <lineage>
        <taxon>Bacteria</taxon>
        <taxon>Bacillati</taxon>
        <taxon>Bacillota</taxon>
        <taxon>Bacilli</taxon>
        <taxon>Bacillales</taxon>
        <taxon>Bacillaceae</taxon>
        <taxon>Siminovitchia</taxon>
    </lineage>
</organism>
<dbReference type="InterPro" id="IPR001763">
    <property type="entry name" value="Rhodanese-like_dom"/>
</dbReference>
<dbReference type="InterPro" id="IPR036866">
    <property type="entry name" value="RibonucZ/Hydroxyglut_hydro"/>
</dbReference>
<dbReference type="CDD" id="cd00158">
    <property type="entry name" value="RHOD"/>
    <property type="match status" value="1"/>
</dbReference>
<proteinExistence type="predicted"/>
<keyword evidence="4" id="KW-1185">Reference proteome</keyword>
<dbReference type="Pfam" id="PF00753">
    <property type="entry name" value="Lactamase_B"/>
    <property type="match status" value="1"/>
</dbReference>
<dbReference type="SUPFAM" id="SSF56281">
    <property type="entry name" value="Metallo-hydrolase/oxidoreductase"/>
    <property type="match status" value="1"/>
</dbReference>
<dbReference type="Proteomes" id="UP000680279">
    <property type="component" value="Unassembled WGS sequence"/>
</dbReference>
<keyword evidence="1" id="KW-0479">Metal-binding</keyword>
<dbReference type="RefSeq" id="WP_212963123.1">
    <property type="nucleotide sequence ID" value="NZ_BOQT01000008.1"/>
</dbReference>
<accession>A0ABQ4K6A0</accession>
<dbReference type="SMART" id="SM00450">
    <property type="entry name" value="RHOD"/>
    <property type="match status" value="2"/>
</dbReference>
<dbReference type="GO" id="GO:0016787">
    <property type="term" value="F:hydrolase activity"/>
    <property type="evidence" value="ECO:0007669"/>
    <property type="project" value="UniProtKB-KW"/>
</dbReference>
<dbReference type="InterPro" id="IPR001279">
    <property type="entry name" value="Metallo-B-lactamas"/>
</dbReference>
<dbReference type="Pfam" id="PF00581">
    <property type="entry name" value="Rhodanese"/>
    <property type="match status" value="2"/>
</dbReference>
<dbReference type="PANTHER" id="PTHR43084:SF1">
    <property type="entry name" value="PERSULFIDE DIOXYGENASE ETHE1, MITOCHONDRIAL"/>
    <property type="match status" value="1"/>
</dbReference>
<dbReference type="Gene3D" id="3.40.250.10">
    <property type="entry name" value="Rhodanese-like domain"/>
    <property type="match status" value="2"/>
</dbReference>
<reference evidence="3 4" key="1">
    <citation type="submission" date="2021-03" db="EMBL/GenBank/DDBJ databases">
        <title>Antimicrobial resistance genes in bacteria isolated from Japanese honey, and their potential for conferring macrolide and lincosamide resistance in the American foulbrood pathogen Paenibacillus larvae.</title>
        <authorList>
            <person name="Okamoto M."/>
            <person name="Kumagai M."/>
            <person name="Kanamori H."/>
            <person name="Takamatsu D."/>
        </authorList>
    </citation>
    <scope>NUCLEOTIDE SEQUENCE [LARGE SCALE GENOMIC DNA]</scope>
    <source>
        <strain evidence="3 4">J1TS3</strain>
    </source>
</reference>
<sequence length="469" mass="51688">MILRYFYDEYLAHASYLAGCPKTGEAIVIDPSRNVDQYIQTAKSNGLEITASAETHIHADFVSGTRELEARTGAKIYLSDEGGTNSKYENLINVNHRLIKDGDTFNIGDLTFEVMHTPGHTPESISLLLTDSGSGADVPMGIFTGDFIFAGDVGRPDLLEKAAGYEGTAEQGAKEMFFSIGRFKQLPDYLQVWPSHGAGSACGKSLGAIPSSTVGYEKMFNPALQYEDEKEFMQDLLCGQPEPPKYFSIMKRVNKSGPPLIGDLAGPSKSNDRSDLIQWLKNGMVIDTRDVNEFAKGHIPGTINIPFNKSFVKWVGWFTDYDKPLYLLVESGTINNLLTALHSIGIERIAGYMDVVSAVRNYPKLEKCEEIEPGHLDRMLESDKPVVLDVRNQDEWEVGRVPGSAHIMLGTLPDRLNKVPRGRPVVVYCASGFRSAVAASILQANGIKNVRNLKGGYSLWKKRKAVSIK</sequence>
<dbReference type="InterPro" id="IPR044528">
    <property type="entry name" value="POD-like_MBL-fold"/>
</dbReference>
<name>A0ABQ4K6A0_9BACI</name>
<evidence type="ECO:0000256" key="1">
    <source>
        <dbReference type="ARBA" id="ARBA00022723"/>
    </source>
</evidence>
<evidence type="ECO:0000313" key="3">
    <source>
        <dbReference type="EMBL" id="GIN21263.1"/>
    </source>
</evidence>
<dbReference type="Gene3D" id="3.60.15.10">
    <property type="entry name" value="Ribonuclease Z/Hydroxyacylglutathione hydrolase-like"/>
    <property type="match status" value="1"/>
</dbReference>
<protein>
    <submittedName>
        <fullName evidence="3">Zn-dependent hydrolase</fullName>
    </submittedName>
</protein>
<feature type="domain" description="Rhodanese" evidence="2">
    <location>
        <begin position="281"/>
        <end position="309"/>
    </location>
</feature>
<evidence type="ECO:0000259" key="2">
    <source>
        <dbReference type="PROSITE" id="PS50206"/>
    </source>
</evidence>
<evidence type="ECO:0000313" key="4">
    <source>
        <dbReference type="Proteomes" id="UP000680279"/>
    </source>
</evidence>
<feature type="domain" description="Rhodanese" evidence="2">
    <location>
        <begin position="381"/>
        <end position="469"/>
    </location>
</feature>